<dbReference type="OrthoDB" id="15001at2759"/>
<reference evidence="3 4" key="1">
    <citation type="journal article" date="2007" name="Proc. Natl. Acad. Sci. U.S.A.">
        <title>The tiny eukaryote Ostreococcus provides genomic insights into the paradox of plankton speciation.</title>
        <authorList>
            <person name="Palenik B."/>
            <person name="Grimwood J."/>
            <person name="Aerts A."/>
            <person name="Rouze P."/>
            <person name="Salamov A."/>
            <person name="Putnam N."/>
            <person name="Dupont C."/>
            <person name="Jorgensen R."/>
            <person name="Derelle E."/>
            <person name="Rombauts S."/>
            <person name="Zhou K."/>
            <person name="Otillar R."/>
            <person name="Merchant S.S."/>
            <person name="Podell S."/>
            <person name="Gaasterland T."/>
            <person name="Napoli C."/>
            <person name="Gendler K."/>
            <person name="Manuell A."/>
            <person name="Tai V."/>
            <person name="Vallon O."/>
            <person name="Piganeau G."/>
            <person name="Jancek S."/>
            <person name="Heijde M."/>
            <person name="Jabbari K."/>
            <person name="Bowler C."/>
            <person name="Lohr M."/>
            <person name="Robbens S."/>
            <person name="Werner G."/>
            <person name="Dubchak I."/>
            <person name="Pazour G.J."/>
            <person name="Ren Q."/>
            <person name="Paulsen I."/>
            <person name="Delwiche C."/>
            <person name="Schmutz J."/>
            <person name="Rokhsar D."/>
            <person name="Van de Peer Y."/>
            <person name="Moreau H."/>
            <person name="Grigoriev I.V."/>
        </authorList>
    </citation>
    <scope>NUCLEOTIDE SEQUENCE [LARGE SCALE GENOMIC DNA]</scope>
    <source>
        <strain evidence="3 4">CCE9901</strain>
    </source>
</reference>
<protein>
    <recommendedName>
        <fullName evidence="5">Proteasome maturation factor UMP1</fullName>
    </recommendedName>
</protein>
<dbReference type="InterPro" id="IPR008012">
    <property type="entry name" value="Ump1"/>
</dbReference>
<dbReference type="OMA" id="DFHCIND"/>
<gene>
    <name evidence="3" type="ORF">OSTLU_32196</name>
</gene>
<accession>A4RYZ4</accession>
<dbReference type="KEGG" id="olu:OSTLU_32196"/>
<dbReference type="Proteomes" id="UP000001568">
    <property type="component" value="Chromosome 6"/>
</dbReference>
<dbReference type="EMBL" id="CP000586">
    <property type="protein sequence ID" value="ABO96772.1"/>
    <property type="molecule type" value="Genomic_DNA"/>
</dbReference>
<keyword evidence="1" id="KW-0143">Chaperone</keyword>
<sequence length="137" mass="14965">MDDEIKFLRRPVDTLRLGLAAARDVGASSAKHPVQVMQEERASGAEYAKKLETMARAHGGAIPAKLDAERQILTDVERLPGPVPSKRLGLQILTGDIDRFGFEDYLNPEDMRTEGPRSDAHAVMEAKLGLGPSVGRF</sequence>
<dbReference type="HOGENOM" id="CLU_134690_1_0_1"/>
<dbReference type="Pfam" id="PF05348">
    <property type="entry name" value="UMP1"/>
    <property type="match status" value="1"/>
</dbReference>
<proteinExistence type="inferred from homology"/>
<evidence type="ECO:0000313" key="4">
    <source>
        <dbReference type="Proteomes" id="UP000001568"/>
    </source>
</evidence>
<evidence type="ECO:0000256" key="2">
    <source>
        <dbReference type="ARBA" id="ARBA00043974"/>
    </source>
</evidence>
<dbReference type="STRING" id="436017.A4RYZ4"/>
<dbReference type="GO" id="GO:0005737">
    <property type="term" value="C:cytoplasm"/>
    <property type="evidence" value="ECO:0007669"/>
    <property type="project" value="TreeGrafter"/>
</dbReference>
<dbReference type="Gramene" id="ABO96772">
    <property type="protein sequence ID" value="ABO96772"/>
    <property type="gene ID" value="OSTLU_32196"/>
</dbReference>
<dbReference type="eggNOG" id="KOG3061">
    <property type="taxonomic scope" value="Eukaryota"/>
</dbReference>
<dbReference type="AlphaFoldDB" id="A4RYZ4"/>
<keyword evidence="4" id="KW-1185">Reference proteome</keyword>
<organism evidence="3 4">
    <name type="scientific">Ostreococcus lucimarinus (strain CCE9901)</name>
    <dbReference type="NCBI Taxonomy" id="436017"/>
    <lineage>
        <taxon>Eukaryota</taxon>
        <taxon>Viridiplantae</taxon>
        <taxon>Chlorophyta</taxon>
        <taxon>Mamiellophyceae</taxon>
        <taxon>Mamiellales</taxon>
        <taxon>Bathycoccaceae</taxon>
        <taxon>Ostreococcus</taxon>
    </lineage>
</organism>
<evidence type="ECO:0000256" key="1">
    <source>
        <dbReference type="ARBA" id="ARBA00023186"/>
    </source>
</evidence>
<dbReference type="GeneID" id="5002346"/>
<dbReference type="RefSeq" id="XP_001418479.1">
    <property type="nucleotide sequence ID" value="XM_001418442.1"/>
</dbReference>
<comment type="similarity">
    <text evidence="2">Belongs to the POMP/UMP1 family.</text>
</comment>
<dbReference type="GO" id="GO:0005634">
    <property type="term" value="C:nucleus"/>
    <property type="evidence" value="ECO:0007669"/>
    <property type="project" value="TreeGrafter"/>
</dbReference>
<evidence type="ECO:0008006" key="5">
    <source>
        <dbReference type="Google" id="ProtNLM"/>
    </source>
</evidence>
<dbReference type="GO" id="GO:0043248">
    <property type="term" value="P:proteasome assembly"/>
    <property type="evidence" value="ECO:0007669"/>
    <property type="project" value="InterPro"/>
</dbReference>
<name>A4RYZ4_OSTLU</name>
<dbReference type="PANTHER" id="PTHR12828">
    <property type="entry name" value="PROTEASOME MATURATION PROTEIN UMP1"/>
    <property type="match status" value="1"/>
</dbReference>
<evidence type="ECO:0000313" key="3">
    <source>
        <dbReference type="EMBL" id="ABO96772.1"/>
    </source>
</evidence>
<dbReference type="PANTHER" id="PTHR12828:SF3">
    <property type="entry name" value="PROTEASOME MATURATION PROTEIN"/>
    <property type="match status" value="1"/>
</dbReference>